<dbReference type="Proteomes" id="UP000664132">
    <property type="component" value="Unassembled WGS sequence"/>
</dbReference>
<gene>
    <name evidence="2" type="ORF">IFR04_012808</name>
</gene>
<feature type="region of interest" description="Disordered" evidence="1">
    <location>
        <begin position="1"/>
        <end position="130"/>
    </location>
</feature>
<reference evidence="2" key="1">
    <citation type="submission" date="2021-02" db="EMBL/GenBank/DDBJ databases">
        <title>Genome sequence Cadophora malorum strain M34.</title>
        <authorList>
            <person name="Stefanovic E."/>
            <person name="Vu D."/>
            <person name="Scully C."/>
            <person name="Dijksterhuis J."/>
            <person name="Roader J."/>
            <person name="Houbraken J."/>
        </authorList>
    </citation>
    <scope>NUCLEOTIDE SEQUENCE</scope>
    <source>
        <strain evidence="2">M34</strain>
    </source>
</reference>
<sequence length="186" mass="21465">MKGLSNRASPYLSSEPTMPDSKRNDIPRKRRARDAEDDRASSAPTSKAPRTMLGGTEIESYRHRLSMIDRGKTQHEKARQVQDIAEARVQRVGAQSDRVRPNKLSFNRIIPSAQNQTRDDDSQEDDLEEYTIEEELRRRRLERCEMDQLRRRRHESTEIDALSKAAELKWIANKGFGRSGSDTSRP</sequence>
<keyword evidence="3" id="KW-1185">Reference proteome</keyword>
<feature type="compositionally biased region" description="Basic and acidic residues" evidence="1">
    <location>
        <begin position="59"/>
        <end position="89"/>
    </location>
</feature>
<feature type="compositionally biased region" description="Polar residues" evidence="1">
    <location>
        <begin position="1"/>
        <end position="16"/>
    </location>
</feature>
<proteinExistence type="predicted"/>
<feature type="compositionally biased region" description="Basic and acidic residues" evidence="1">
    <location>
        <begin position="20"/>
        <end position="40"/>
    </location>
</feature>
<comment type="caution">
    <text evidence="2">The sequence shown here is derived from an EMBL/GenBank/DDBJ whole genome shotgun (WGS) entry which is preliminary data.</text>
</comment>
<evidence type="ECO:0000256" key="1">
    <source>
        <dbReference type="SAM" id="MobiDB-lite"/>
    </source>
</evidence>
<dbReference type="EMBL" id="JAFJYH010000283">
    <property type="protein sequence ID" value="KAG4414064.1"/>
    <property type="molecule type" value="Genomic_DNA"/>
</dbReference>
<accession>A0A8H7T2L8</accession>
<evidence type="ECO:0000313" key="2">
    <source>
        <dbReference type="EMBL" id="KAG4414064.1"/>
    </source>
</evidence>
<protein>
    <submittedName>
        <fullName evidence="2">Uncharacterized protein</fullName>
    </submittedName>
</protein>
<name>A0A8H7T2L8_9HELO</name>
<feature type="compositionally biased region" description="Acidic residues" evidence="1">
    <location>
        <begin position="121"/>
        <end position="130"/>
    </location>
</feature>
<evidence type="ECO:0000313" key="3">
    <source>
        <dbReference type="Proteomes" id="UP000664132"/>
    </source>
</evidence>
<dbReference type="AlphaFoldDB" id="A0A8H7T2L8"/>
<organism evidence="2 3">
    <name type="scientific">Cadophora malorum</name>
    <dbReference type="NCBI Taxonomy" id="108018"/>
    <lineage>
        <taxon>Eukaryota</taxon>
        <taxon>Fungi</taxon>
        <taxon>Dikarya</taxon>
        <taxon>Ascomycota</taxon>
        <taxon>Pezizomycotina</taxon>
        <taxon>Leotiomycetes</taxon>
        <taxon>Helotiales</taxon>
        <taxon>Ploettnerulaceae</taxon>
        <taxon>Cadophora</taxon>
    </lineage>
</organism>